<evidence type="ECO:0000313" key="3">
    <source>
        <dbReference type="EMBL" id="CCC09100.1"/>
    </source>
</evidence>
<reference evidence="3 4" key="1">
    <citation type="journal article" date="2010" name="PLoS Genet.">
        <title>De novo assembly of a 40 Mb eukaryotic genome from short sequence reads: Sordaria macrospora, a model organism for fungal morphogenesis.</title>
        <authorList>
            <person name="Nowrousian M."/>
            <person name="Stajich J."/>
            <person name="Chu M."/>
            <person name="Engh I."/>
            <person name="Espagne E."/>
            <person name="Halliday K."/>
            <person name="Kamerewerd J."/>
            <person name="Kempken F."/>
            <person name="Knab B."/>
            <person name="Kuo H.C."/>
            <person name="Osiewacz H.D."/>
            <person name="Poeggeler S."/>
            <person name="Read N."/>
            <person name="Seiler S."/>
            <person name="Smith K."/>
            <person name="Zickler D."/>
            <person name="Kueck U."/>
            <person name="Freitag M."/>
        </authorList>
    </citation>
    <scope>NUCLEOTIDE SEQUENCE [LARGE SCALE GENOMIC DNA]</scope>
    <source>
        <strain evidence="4">ATCC MYA-333 / DSM 997 / K(L3346) / K-hell</strain>
        <tissue evidence="3">Mycelium</tissue>
    </source>
</reference>
<feature type="compositionally biased region" description="Basic and acidic residues" evidence="1">
    <location>
        <begin position="78"/>
        <end position="101"/>
    </location>
</feature>
<dbReference type="EMBL" id="CABT02000007">
    <property type="protein sequence ID" value="CCC09100.1"/>
    <property type="molecule type" value="Genomic_DNA"/>
</dbReference>
<dbReference type="OrthoDB" id="5215647at2759"/>
<proteinExistence type="predicted"/>
<dbReference type="STRING" id="771870.F7VUB2"/>
<keyword evidence="4" id="KW-1185">Reference proteome</keyword>
<dbReference type="HOGENOM" id="CLU_444930_0_0_1"/>
<evidence type="ECO:0000256" key="2">
    <source>
        <dbReference type="SAM" id="Phobius"/>
    </source>
</evidence>
<feature type="compositionally biased region" description="Polar residues" evidence="1">
    <location>
        <begin position="42"/>
        <end position="56"/>
    </location>
</feature>
<organism evidence="3 4">
    <name type="scientific">Sordaria macrospora (strain ATCC MYA-333 / DSM 997 / K(L3346) / K-hell)</name>
    <dbReference type="NCBI Taxonomy" id="771870"/>
    <lineage>
        <taxon>Eukaryota</taxon>
        <taxon>Fungi</taxon>
        <taxon>Dikarya</taxon>
        <taxon>Ascomycota</taxon>
        <taxon>Pezizomycotina</taxon>
        <taxon>Sordariomycetes</taxon>
        <taxon>Sordariomycetidae</taxon>
        <taxon>Sordariales</taxon>
        <taxon>Sordariaceae</taxon>
        <taxon>Sordaria</taxon>
    </lineage>
</organism>
<gene>
    <name evidence="3" type="ORF">SMAC_03071</name>
</gene>
<sequence length="614" mass="67123">MPPPPPPATRTMSPPTRRPGDRDQIYNPRQSDASLPYRSDNNETVTIQKPNGSETTFKLPPTNLKDLPYRPAPNGTSDPKRRPSDPAYRPGDRDRDREPQPQRRASSPSPGTIPPAPVSPTSKPSYVPGHSPPGSRNPSYGNYNPPASSNGPDKKGSMPGGFPTGGAIKIPLDEPLDPRSPSFARRPPPAPAPINGGMNGDHGGSLNAIGGGTSRRPDVVESIPGPAASLPSNKDDRDRYDRDGRTRPGANNPRYGSERPPSPGYTKPIRPPPPRNSSTGNSDYGVPTNSKPNGNTIVSNPNPGATNPSNPSRPSIGPGRHGSIIEMMPGPPRSLLLLLLLLHLLLLLLLLLGHSNSHSHGPSHHPSLGLALGPKPSSSLSKPTKTAAKLTELEEGLLYGDTERYPPQMELGDYRQATECSLREYMALQRKRRQISYKIAAGNSGKEAALVEEKLRFQASTAIDELIELRGRVAEIVRRAEKARWRRYLWSGAFAIFIPLVKSFFRPSTVDKGAHAREHKHKRGHNRTEYAFRKSKSLIDRILTQARRPGLASLSFLVFAVLYVFTNEVSLRAAKTVSRRLKRLTAKVERGRELGEEDFKGLQGWRWGVLELTA</sequence>
<feature type="transmembrane region" description="Helical" evidence="2">
    <location>
        <begin position="488"/>
        <end position="505"/>
    </location>
</feature>
<dbReference type="OMA" id="KARWRRY"/>
<evidence type="ECO:0000256" key="1">
    <source>
        <dbReference type="SAM" id="MobiDB-lite"/>
    </source>
</evidence>
<dbReference type="Proteomes" id="UP000001881">
    <property type="component" value="Unassembled WGS sequence"/>
</dbReference>
<feature type="compositionally biased region" description="Gly residues" evidence="1">
    <location>
        <begin position="197"/>
        <end position="213"/>
    </location>
</feature>
<feature type="compositionally biased region" description="Basic and acidic residues" evidence="1">
    <location>
        <begin position="233"/>
        <end position="246"/>
    </location>
</feature>
<dbReference type="eggNOG" id="ENOG502RNI5">
    <property type="taxonomic scope" value="Eukaryota"/>
</dbReference>
<keyword evidence="2" id="KW-0472">Membrane</keyword>
<dbReference type="VEuPathDB" id="FungiDB:SMAC_03071"/>
<feature type="compositionally biased region" description="Polar residues" evidence="1">
    <location>
        <begin position="276"/>
        <end position="313"/>
    </location>
</feature>
<feature type="region of interest" description="Disordered" evidence="1">
    <location>
        <begin position="1"/>
        <end position="325"/>
    </location>
</feature>
<feature type="compositionally biased region" description="Polar residues" evidence="1">
    <location>
        <begin position="134"/>
        <end position="151"/>
    </location>
</feature>
<dbReference type="InParanoid" id="F7VUB2"/>
<dbReference type="AlphaFoldDB" id="F7VUB2"/>
<keyword evidence="2" id="KW-0812">Transmembrane</keyword>
<evidence type="ECO:0000313" key="4">
    <source>
        <dbReference type="Proteomes" id="UP000001881"/>
    </source>
</evidence>
<keyword evidence="2" id="KW-1133">Transmembrane helix</keyword>
<comment type="caution">
    <text evidence="3">The sequence shown here is derived from an EMBL/GenBank/DDBJ whole genome shotgun (WGS) entry which is preliminary data.</text>
</comment>
<feature type="transmembrane region" description="Helical" evidence="2">
    <location>
        <begin position="335"/>
        <end position="353"/>
    </location>
</feature>
<accession>F7VUB2</accession>
<feature type="region of interest" description="Disordered" evidence="1">
    <location>
        <begin position="357"/>
        <end position="385"/>
    </location>
</feature>
<name>F7VUB2_SORMK</name>
<protein>
    <submittedName>
        <fullName evidence="3">WGS project CABT00000000 data, contig 2.7</fullName>
    </submittedName>
</protein>
<feature type="transmembrane region" description="Helical" evidence="2">
    <location>
        <begin position="551"/>
        <end position="574"/>
    </location>
</feature>